<keyword evidence="1" id="KW-1133">Transmembrane helix</keyword>
<name>A0A8S9KK39_BRACR</name>
<keyword evidence="1" id="KW-0812">Transmembrane</keyword>
<organism evidence="2">
    <name type="scientific">Brassica cretica</name>
    <name type="common">Mustard</name>
    <dbReference type="NCBI Taxonomy" id="69181"/>
    <lineage>
        <taxon>Eukaryota</taxon>
        <taxon>Viridiplantae</taxon>
        <taxon>Streptophyta</taxon>
        <taxon>Embryophyta</taxon>
        <taxon>Tracheophyta</taxon>
        <taxon>Spermatophyta</taxon>
        <taxon>Magnoliopsida</taxon>
        <taxon>eudicotyledons</taxon>
        <taxon>Gunneridae</taxon>
        <taxon>Pentapetalae</taxon>
        <taxon>rosids</taxon>
        <taxon>malvids</taxon>
        <taxon>Brassicales</taxon>
        <taxon>Brassicaceae</taxon>
        <taxon>Brassiceae</taxon>
        <taxon>Brassica</taxon>
    </lineage>
</organism>
<proteinExistence type="predicted"/>
<dbReference type="EMBL" id="QGKY02000164">
    <property type="protein sequence ID" value="KAF2594649.1"/>
    <property type="molecule type" value="Genomic_DNA"/>
</dbReference>
<accession>A0A8S9KK39</accession>
<comment type="caution">
    <text evidence="2">The sequence shown here is derived from an EMBL/GenBank/DDBJ whole genome shotgun (WGS) entry which is preliminary data.</text>
</comment>
<feature type="transmembrane region" description="Helical" evidence="1">
    <location>
        <begin position="20"/>
        <end position="39"/>
    </location>
</feature>
<evidence type="ECO:0000256" key="1">
    <source>
        <dbReference type="SAM" id="Phobius"/>
    </source>
</evidence>
<gene>
    <name evidence="2" type="ORF">F2Q70_00043199</name>
</gene>
<reference evidence="2" key="1">
    <citation type="submission" date="2019-12" db="EMBL/GenBank/DDBJ databases">
        <title>Genome sequencing and annotation of Brassica cretica.</title>
        <authorList>
            <person name="Studholme D.J."/>
            <person name="Sarris P.F."/>
        </authorList>
    </citation>
    <scope>NUCLEOTIDE SEQUENCE</scope>
    <source>
        <strain evidence="2">PFS-102/07</strain>
        <tissue evidence="2">Leaf</tissue>
    </source>
</reference>
<protein>
    <submittedName>
        <fullName evidence="2">Uncharacterized protein</fullName>
    </submittedName>
</protein>
<sequence>MASTGKPSNCRRPRRAELNLLGLFPTILMELGGISVRFLQSSKTSGGPILWISIDNEVKYDINRAFSNDFDGAWWNLSEVPPEQQDKWWCKIHIG</sequence>
<evidence type="ECO:0000313" key="2">
    <source>
        <dbReference type="EMBL" id="KAF2594649.1"/>
    </source>
</evidence>
<keyword evidence="1" id="KW-0472">Membrane</keyword>
<dbReference type="AlphaFoldDB" id="A0A8S9KK39"/>